<dbReference type="PANTHER" id="PTHR42957:SF1">
    <property type="entry name" value="HELICASE MJ1565-RELATED"/>
    <property type="match status" value="1"/>
</dbReference>
<feature type="domain" description="FtsK" evidence="3">
    <location>
        <begin position="391"/>
        <end position="429"/>
    </location>
</feature>
<dbReference type="Proteomes" id="UP000591929">
    <property type="component" value="Unassembled WGS sequence"/>
</dbReference>
<dbReference type="InterPro" id="IPR008571">
    <property type="entry name" value="HerA-like"/>
</dbReference>
<reference evidence="4 5" key="1">
    <citation type="submission" date="2020-03" db="EMBL/GenBank/DDBJ databases">
        <title>Soil Listeria distribution.</title>
        <authorList>
            <person name="Liao J."/>
            <person name="Wiedmann M."/>
        </authorList>
    </citation>
    <scope>NUCLEOTIDE SEQUENCE [LARGE SCALE GENOMIC DNA]</scope>
    <source>
        <strain evidence="4 5">FSL L7-1681</strain>
    </source>
</reference>
<evidence type="ECO:0000256" key="2">
    <source>
        <dbReference type="SAM" id="Phobius"/>
    </source>
</evidence>
<keyword evidence="2" id="KW-1133">Transmembrane helix</keyword>
<dbReference type="SUPFAM" id="SSF52540">
    <property type="entry name" value="P-loop containing nucleoside triphosphate hydrolases"/>
    <property type="match status" value="1"/>
</dbReference>
<keyword evidence="2" id="KW-0472">Membrane</keyword>
<evidence type="ECO:0000256" key="1">
    <source>
        <dbReference type="SAM" id="MobiDB-lite"/>
    </source>
</evidence>
<evidence type="ECO:0000313" key="4">
    <source>
        <dbReference type="EMBL" id="MBC1373797.1"/>
    </source>
</evidence>
<accession>A0A841YA52</accession>
<name>A0A841YA52_9LIST</name>
<sequence length="888" mass="102290">MAKKKASMDQQLEQFVKQHPFISIGVFCTILYLLFGSVIKSYLQLYLRDFLIPERVQLLQHIAWNLVIGGTMLVILRSLWVCWYHRKGWEYQRLLPHEDDRFRPADVLGMLDRIHGSRRNGWKRLFLGQEWFTYVIHRDAQGNVAFYVGAHHRMLPFLKSSIQSIHHRAEFYPAEDLIFPDDSPKRHRYGGRMKMRKKRGRDALPLAEYKYDELAMFLLEMPVNSWLQVNFSPNNGHKIKEKVVSREATIKERKAADRSAFDKQELKGLKERYVANRGAYDATISVATTEPRQGDAIRQLGNHLRASLNDINTVRYRKYRNSVRKYPQFRRFQMLMTGEELANVVHLPLFDDRKLITKLKERVPRSQEGAELIPENVMANPADVFIGHLVHPVIKNRAVYLQKEYIGEHFVVLGKTGSGKSTVLNTLISNGFIQDFIEQDTAAGLTFNDPAKDTIIVILNQLLRAEAEGKQVNWEKVHYFSIANTEHPFALNLLYKMPGQSEALIADAVTELIEANFAQPAVVAERLLRYCIRTLLADKYATHTILEVSRLLDDARFRRNILSGLMCDPRYYEITQYWENDGPGNIKTSGLAVKNRIDMFASSLSLKRVFGQKEFDLDIWTYMEEGHIVLIDMSNLSEREIGLVAGYMEYMYYRIAETRAPYSLLHLFVTDERHKMANISITPKIIAESRKFGLSSGTSTQRLMQLSEAHRDALTEIQDNFFVCKQGPEDAKLAAKYLTVGKKDALSPTYLQNLEPLRVVIKTKEKVHGVVNTYRITVSVPPLNKYKPDLTLAKHRDKEDAAITNAWTYAKAKELESREGKSLTEVDLAIMRYMQPDGDFSELEEQVREEALEAEIKEPEVDVIEVEEEKPKKPKSLLGLVKPRGDET</sequence>
<dbReference type="AlphaFoldDB" id="A0A841YA52"/>
<dbReference type="GO" id="GO:0003677">
    <property type="term" value="F:DNA binding"/>
    <property type="evidence" value="ECO:0007669"/>
    <property type="project" value="InterPro"/>
</dbReference>
<dbReference type="InterPro" id="IPR002543">
    <property type="entry name" value="FtsK_dom"/>
</dbReference>
<feature type="transmembrane region" description="Helical" evidence="2">
    <location>
        <begin position="21"/>
        <end position="42"/>
    </location>
</feature>
<protein>
    <submittedName>
        <fullName evidence="4">ATP-binding protein</fullName>
    </submittedName>
</protein>
<dbReference type="Pfam" id="PF01580">
    <property type="entry name" value="FtsK_SpoIIIE"/>
    <property type="match status" value="1"/>
</dbReference>
<dbReference type="PANTHER" id="PTHR42957">
    <property type="entry name" value="HELICASE MJ1565-RELATED"/>
    <property type="match status" value="1"/>
</dbReference>
<evidence type="ECO:0000259" key="3">
    <source>
        <dbReference type="Pfam" id="PF01580"/>
    </source>
</evidence>
<evidence type="ECO:0000313" key="5">
    <source>
        <dbReference type="Proteomes" id="UP000591929"/>
    </source>
</evidence>
<organism evidence="4 5">
    <name type="scientific">Listeria booriae</name>
    <dbReference type="NCBI Taxonomy" id="1552123"/>
    <lineage>
        <taxon>Bacteria</taxon>
        <taxon>Bacillati</taxon>
        <taxon>Bacillota</taxon>
        <taxon>Bacilli</taxon>
        <taxon>Bacillales</taxon>
        <taxon>Listeriaceae</taxon>
        <taxon>Listeria</taxon>
    </lineage>
</organism>
<dbReference type="GO" id="GO:0005524">
    <property type="term" value="F:ATP binding"/>
    <property type="evidence" value="ECO:0007669"/>
    <property type="project" value="UniProtKB-KW"/>
</dbReference>
<dbReference type="EMBL" id="JAARPL010000018">
    <property type="protein sequence ID" value="MBC1373797.1"/>
    <property type="molecule type" value="Genomic_DNA"/>
</dbReference>
<feature type="region of interest" description="Disordered" evidence="1">
    <location>
        <begin position="863"/>
        <end position="888"/>
    </location>
</feature>
<dbReference type="Gene3D" id="3.40.50.300">
    <property type="entry name" value="P-loop containing nucleotide triphosphate hydrolases"/>
    <property type="match status" value="2"/>
</dbReference>
<keyword evidence="2" id="KW-0812">Transmembrane</keyword>
<comment type="caution">
    <text evidence="4">The sequence shown here is derived from an EMBL/GenBank/DDBJ whole genome shotgun (WGS) entry which is preliminary data.</text>
</comment>
<keyword evidence="4" id="KW-0067">ATP-binding</keyword>
<keyword evidence="4" id="KW-0547">Nucleotide-binding</keyword>
<dbReference type="InterPro" id="IPR027417">
    <property type="entry name" value="P-loop_NTPase"/>
</dbReference>
<dbReference type="RefSeq" id="WP_185378191.1">
    <property type="nucleotide sequence ID" value="NZ_JAARPL010000018.1"/>
</dbReference>
<feature type="transmembrane region" description="Helical" evidence="2">
    <location>
        <begin position="62"/>
        <end position="84"/>
    </location>
</feature>
<gene>
    <name evidence="4" type="ORF">HB847_15705</name>
</gene>
<proteinExistence type="predicted"/>